<evidence type="ECO:0000256" key="1">
    <source>
        <dbReference type="SAM" id="MobiDB-lite"/>
    </source>
</evidence>
<gene>
    <name evidence="3" type="ORF">ABMA28_000661</name>
</gene>
<sequence length="289" mass="32726">MNSPQHLTTPPPATASNSTASAELASVTVSSRLPEFWCDQPRLWFVQCEAILTPQKLSDEAKYNLVVTKLGKEVIKQVSDILLTPPSVNKFGTLKSRLLTVYEESENRQLQKLLSEIELGDQKPSQLLRYMRDLARGKIPDDTLSIMWQGHLPSSIRAVLAVSEIKDLENLAAIADKVLENTRPLQVSEVTSEATSPFTQLQAQIAQLSLQVVELQRSRSRNRYNISRNYNNRRQHFNSRSTSRGRNMSRRTDVPTNGLCFYHNRFRHRANKCSDPCTWKTNKTSSAGN</sequence>
<dbReference type="AlphaFoldDB" id="A0ABD0T347"/>
<dbReference type="InterPro" id="IPR055469">
    <property type="entry name" value="DUF7041"/>
</dbReference>
<feature type="region of interest" description="Disordered" evidence="1">
    <location>
        <begin position="1"/>
        <end position="20"/>
    </location>
</feature>
<accession>A0ABD0T347</accession>
<protein>
    <recommendedName>
        <fullName evidence="2">DUF7041 domain-containing protein</fullName>
    </recommendedName>
</protein>
<proteinExistence type="predicted"/>
<dbReference type="PANTHER" id="PTHR33327:SF3">
    <property type="entry name" value="RNA-DIRECTED DNA POLYMERASE"/>
    <property type="match status" value="1"/>
</dbReference>
<dbReference type="Proteomes" id="UP001549921">
    <property type="component" value="Unassembled WGS sequence"/>
</dbReference>
<comment type="caution">
    <text evidence="3">The sequence shown here is derived from an EMBL/GenBank/DDBJ whole genome shotgun (WGS) entry which is preliminary data.</text>
</comment>
<evidence type="ECO:0000313" key="3">
    <source>
        <dbReference type="EMBL" id="KAL0832426.1"/>
    </source>
</evidence>
<feature type="domain" description="DUF7041" evidence="2">
    <location>
        <begin position="33"/>
        <end position="114"/>
    </location>
</feature>
<feature type="region of interest" description="Disordered" evidence="1">
    <location>
        <begin position="231"/>
        <end position="252"/>
    </location>
</feature>
<evidence type="ECO:0000259" key="2">
    <source>
        <dbReference type="Pfam" id="PF23055"/>
    </source>
</evidence>
<reference evidence="3 4" key="1">
    <citation type="submission" date="2024-06" db="EMBL/GenBank/DDBJ databases">
        <title>A chromosome-level genome assembly of beet webworm, Loxostege sticticalis.</title>
        <authorList>
            <person name="Zhang Y."/>
        </authorList>
    </citation>
    <scope>NUCLEOTIDE SEQUENCE [LARGE SCALE GENOMIC DNA]</scope>
    <source>
        <strain evidence="3">AQ028</strain>
        <tissue evidence="3">Male pupae</tissue>
    </source>
</reference>
<dbReference type="PANTHER" id="PTHR33327">
    <property type="entry name" value="ENDONUCLEASE"/>
    <property type="match status" value="1"/>
</dbReference>
<evidence type="ECO:0000313" key="4">
    <source>
        <dbReference type="Proteomes" id="UP001549921"/>
    </source>
</evidence>
<dbReference type="Pfam" id="PF23055">
    <property type="entry name" value="DUF7041"/>
    <property type="match status" value="1"/>
</dbReference>
<organism evidence="3 4">
    <name type="scientific">Loxostege sticticalis</name>
    <name type="common">Beet webworm moth</name>
    <dbReference type="NCBI Taxonomy" id="481309"/>
    <lineage>
        <taxon>Eukaryota</taxon>
        <taxon>Metazoa</taxon>
        <taxon>Ecdysozoa</taxon>
        <taxon>Arthropoda</taxon>
        <taxon>Hexapoda</taxon>
        <taxon>Insecta</taxon>
        <taxon>Pterygota</taxon>
        <taxon>Neoptera</taxon>
        <taxon>Endopterygota</taxon>
        <taxon>Lepidoptera</taxon>
        <taxon>Glossata</taxon>
        <taxon>Ditrysia</taxon>
        <taxon>Pyraloidea</taxon>
        <taxon>Crambidae</taxon>
        <taxon>Pyraustinae</taxon>
        <taxon>Loxostege</taxon>
    </lineage>
</organism>
<name>A0ABD0T347_LOXSC</name>
<dbReference type="EMBL" id="JBEDNZ010000010">
    <property type="protein sequence ID" value="KAL0832426.1"/>
    <property type="molecule type" value="Genomic_DNA"/>
</dbReference>